<name>A0A9Q8QP04_9HYPO</name>
<organism evidence="1 2">
    <name type="scientific">Purpureocillium takamizusanense</name>
    <dbReference type="NCBI Taxonomy" id="2060973"/>
    <lineage>
        <taxon>Eukaryota</taxon>
        <taxon>Fungi</taxon>
        <taxon>Dikarya</taxon>
        <taxon>Ascomycota</taxon>
        <taxon>Pezizomycotina</taxon>
        <taxon>Sordariomycetes</taxon>
        <taxon>Hypocreomycetidae</taxon>
        <taxon>Hypocreales</taxon>
        <taxon>Ophiocordycipitaceae</taxon>
        <taxon>Purpureocillium</taxon>
    </lineage>
</organism>
<proteinExistence type="predicted"/>
<dbReference type="EMBL" id="CP086362">
    <property type="protein sequence ID" value="UNI23145.1"/>
    <property type="molecule type" value="Genomic_DNA"/>
</dbReference>
<evidence type="ECO:0000313" key="1">
    <source>
        <dbReference type="EMBL" id="UNI23145.1"/>
    </source>
</evidence>
<sequence length="193" mass="21167">MLPPVDVMTDNGVPAAVNALGYAKWKTVDGPQAQQDAGLLESRDRLQGARVSGDNWRREVRDMVAALDQDFDVKLTPECDGPWTPRSIVEAIAYFDQAITERVPAERKHTRWAVADIFPSENTLLRIIDAEIGATTSMAHMFFGGERNLSWSFAKVADEGGTVDFHTPPGVKQAEHAASAWAEFSSSGPSRRP</sequence>
<reference evidence="1" key="1">
    <citation type="submission" date="2021-11" db="EMBL/GenBank/DDBJ databases">
        <title>Purpureocillium_takamizusanense_genome.</title>
        <authorList>
            <person name="Nguyen N.-H."/>
        </authorList>
    </citation>
    <scope>NUCLEOTIDE SEQUENCE</scope>
    <source>
        <strain evidence="1">PT3</strain>
    </source>
</reference>
<dbReference type="Proteomes" id="UP000829364">
    <property type="component" value="Chromosome 9"/>
</dbReference>
<protein>
    <submittedName>
        <fullName evidence="1">Uncharacterized protein</fullName>
    </submittedName>
</protein>
<keyword evidence="2" id="KW-1185">Reference proteome</keyword>
<dbReference type="OrthoDB" id="5153587at2759"/>
<dbReference type="RefSeq" id="XP_047846626.1">
    <property type="nucleotide sequence ID" value="XM_047990617.1"/>
</dbReference>
<dbReference type="GeneID" id="72070926"/>
<gene>
    <name evidence="1" type="ORF">JDV02_008981</name>
</gene>
<accession>A0A9Q8QP04</accession>
<evidence type="ECO:0000313" key="2">
    <source>
        <dbReference type="Proteomes" id="UP000829364"/>
    </source>
</evidence>
<dbReference type="AlphaFoldDB" id="A0A9Q8QP04"/>
<dbReference type="KEGG" id="ptkz:JDV02_008981"/>